<proteinExistence type="predicted"/>
<dbReference type="AlphaFoldDB" id="A0A932HYD0"/>
<sequence>MIKDGSLTTNGWLFVVFLVLVFTTPFNPFITHRYLPIVWYAAVAVYGLWLMAKVTREEGYR</sequence>
<organism evidence="2 3">
    <name type="scientific">Tectimicrobiota bacterium</name>
    <dbReference type="NCBI Taxonomy" id="2528274"/>
    <lineage>
        <taxon>Bacteria</taxon>
        <taxon>Pseudomonadati</taxon>
        <taxon>Nitrospinota/Tectimicrobiota group</taxon>
        <taxon>Candidatus Tectimicrobiota</taxon>
    </lineage>
</organism>
<protein>
    <submittedName>
        <fullName evidence="2">Uncharacterized protein</fullName>
    </submittedName>
</protein>
<dbReference type="EMBL" id="JACPUR010000019">
    <property type="protein sequence ID" value="MBI3127876.1"/>
    <property type="molecule type" value="Genomic_DNA"/>
</dbReference>
<comment type="caution">
    <text evidence="2">The sequence shown here is derived from an EMBL/GenBank/DDBJ whole genome shotgun (WGS) entry which is preliminary data.</text>
</comment>
<feature type="transmembrane region" description="Helical" evidence="1">
    <location>
        <begin position="12"/>
        <end position="31"/>
    </location>
</feature>
<evidence type="ECO:0000313" key="2">
    <source>
        <dbReference type="EMBL" id="MBI3127876.1"/>
    </source>
</evidence>
<reference evidence="2" key="1">
    <citation type="submission" date="2020-07" db="EMBL/GenBank/DDBJ databases">
        <title>Huge and variable diversity of episymbiotic CPR bacteria and DPANN archaea in groundwater ecosystems.</title>
        <authorList>
            <person name="He C.Y."/>
            <person name="Keren R."/>
            <person name="Whittaker M."/>
            <person name="Farag I.F."/>
            <person name="Doudna J."/>
            <person name="Cate J.H.D."/>
            <person name="Banfield J.F."/>
        </authorList>
    </citation>
    <scope>NUCLEOTIDE SEQUENCE</scope>
    <source>
        <strain evidence="2">NC_groundwater_763_Ag_S-0.2um_68_21</strain>
    </source>
</reference>
<accession>A0A932HYD0</accession>
<gene>
    <name evidence="2" type="ORF">HYZ11_09755</name>
</gene>
<keyword evidence="1" id="KW-0812">Transmembrane</keyword>
<evidence type="ECO:0000313" key="3">
    <source>
        <dbReference type="Proteomes" id="UP000782312"/>
    </source>
</evidence>
<evidence type="ECO:0000256" key="1">
    <source>
        <dbReference type="SAM" id="Phobius"/>
    </source>
</evidence>
<dbReference type="Proteomes" id="UP000782312">
    <property type="component" value="Unassembled WGS sequence"/>
</dbReference>
<keyword evidence="1" id="KW-1133">Transmembrane helix</keyword>
<feature type="transmembrane region" description="Helical" evidence="1">
    <location>
        <begin position="37"/>
        <end position="55"/>
    </location>
</feature>
<keyword evidence="1" id="KW-0472">Membrane</keyword>
<name>A0A932HYD0_UNCTE</name>